<comment type="caution">
    <text evidence="5">The sequence shown here is derived from an EMBL/GenBank/DDBJ whole genome shotgun (WGS) entry which is preliminary data.</text>
</comment>
<evidence type="ECO:0000259" key="3">
    <source>
        <dbReference type="PROSITE" id="PS50006"/>
    </source>
</evidence>
<dbReference type="PANTHER" id="PTHR24361:SF678">
    <property type="entry name" value="SPORULATION-SPECIFIC PROTEIN 1"/>
    <property type="match status" value="1"/>
</dbReference>
<reference evidence="5" key="1">
    <citation type="submission" date="2021-10" db="EMBL/GenBank/DDBJ databases">
        <authorList>
            <person name="Piombo E."/>
        </authorList>
    </citation>
    <scope>NUCLEOTIDE SEQUENCE</scope>
</reference>
<dbReference type="AlphaFoldDB" id="A0A9N9ZBF0"/>
<proteinExistence type="inferred from homology"/>
<dbReference type="SUPFAM" id="SSF49879">
    <property type="entry name" value="SMAD/FHA domain"/>
    <property type="match status" value="1"/>
</dbReference>
<accession>A0A9N9ZBF0</accession>
<evidence type="ECO:0000313" key="6">
    <source>
        <dbReference type="Proteomes" id="UP000775872"/>
    </source>
</evidence>
<dbReference type="GO" id="GO:0004672">
    <property type="term" value="F:protein kinase activity"/>
    <property type="evidence" value="ECO:0007669"/>
    <property type="project" value="InterPro"/>
</dbReference>
<feature type="domain" description="FHA" evidence="3">
    <location>
        <begin position="52"/>
        <end position="95"/>
    </location>
</feature>
<dbReference type="Pfam" id="PF00498">
    <property type="entry name" value="FHA"/>
    <property type="match status" value="1"/>
</dbReference>
<dbReference type="Proteomes" id="UP000775872">
    <property type="component" value="Unassembled WGS sequence"/>
</dbReference>
<feature type="region of interest" description="Disordered" evidence="2">
    <location>
        <begin position="480"/>
        <end position="501"/>
    </location>
</feature>
<evidence type="ECO:0000256" key="1">
    <source>
        <dbReference type="ARBA" id="ARBA00005575"/>
    </source>
</evidence>
<dbReference type="InterPro" id="IPR000253">
    <property type="entry name" value="FHA_dom"/>
</dbReference>
<evidence type="ECO:0000313" key="5">
    <source>
        <dbReference type="EMBL" id="CAH0052497.1"/>
    </source>
</evidence>
<dbReference type="OrthoDB" id="4062651at2759"/>
<dbReference type="PROSITE" id="PS50006">
    <property type="entry name" value="FHA_DOMAIN"/>
    <property type="match status" value="1"/>
</dbReference>
<dbReference type="EMBL" id="CABFOC020000044">
    <property type="protein sequence ID" value="CAH0052497.1"/>
    <property type="molecule type" value="Genomic_DNA"/>
</dbReference>
<dbReference type="Pfam" id="PF00069">
    <property type="entry name" value="Pkinase"/>
    <property type="match status" value="1"/>
</dbReference>
<comment type="similarity">
    <text evidence="1">Belongs to the protein kinase superfamily. CAMK Ser/Thr protein kinase family. CHEK2 subfamily.</text>
</comment>
<dbReference type="Gene3D" id="2.60.200.20">
    <property type="match status" value="1"/>
</dbReference>
<dbReference type="InterPro" id="IPR008984">
    <property type="entry name" value="SMAD_FHA_dom_sf"/>
</dbReference>
<dbReference type="GO" id="GO:0005524">
    <property type="term" value="F:ATP binding"/>
    <property type="evidence" value="ECO:0007669"/>
    <property type="project" value="InterPro"/>
</dbReference>
<dbReference type="Gene3D" id="1.10.510.10">
    <property type="entry name" value="Transferase(Phosphotransferase) domain 1"/>
    <property type="match status" value="1"/>
</dbReference>
<gene>
    <name evidence="5" type="ORF">CSOL1703_00015621</name>
</gene>
<dbReference type="GO" id="GO:0005737">
    <property type="term" value="C:cytoplasm"/>
    <property type="evidence" value="ECO:0007669"/>
    <property type="project" value="TreeGrafter"/>
</dbReference>
<dbReference type="SMART" id="SM00220">
    <property type="entry name" value="S_TKc"/>
    <property type="match status" value="1"/>
</dbReference>
<dbReference type="CDD" id="cd00180">
    <property type="entry name" value="PKc"/>
    <property type="match status" value="1"/>
</dbReference>
<sequence length="543" mass="61045">MASGQGNSSFCLLFRLIPDNNTFKRGLPHEPSRDAGFKIGLDYSRMGSTTLASVGRDVNCDIVISDPVISRVQCSFEINPANGLIFLVDRSRFGTTGVSGKKSSGFPRTAQREVVILPGFNDKLYFCSKQGYRFLIDWKLQPSEVVKHVKAFVNNLAPGPPRRALTLDLGDEYRTNRIGADDALTAVQSRAMSRLYTPGAEPQEMAWATIETIQENLHGSVSRSANAFTGGLIAVKTIKRGALGGSRNSLQQLEKTVKSLRDISHDHIVGIIASTGWCDDTLEIAMELKDGNLQSLVNSWNDRQLHPSAIDALGLRAMHHSLLGLEWLHHHHFIHGSVAPHNILFTQRGDNPDSIHSFHFVLADFGLSTVDPKNEYNQIFIAPERHYPDRRSSRKSDIWSLYVTMLMVLQVDDDFTFNIRSYDMYMDQHFDAVVQTARSTTGSLQNLHVMARQNPEERWSAKEVLEHFFKQGYFVDRPLPPPDLLPRDRRQYGPSSYRAPRGNLVRQSTMEKLKQTGDNILRRITGDISDAVGRRGMTFRGHD</sequence>
<feature type="domain" description="Protein kinase" evidence="4">
    <location>
        <begin position="207"/>
        <end position="470"/>
    </location>
</feature>
<dbReference type="PROSITE" id="PS50011">
    <property type="entry name" value="PROTEIN_KINASE_DOM"/>
    <property type="match status" value="1"/>
</dbReference>
<dbReference type="CDD" id="cd00060">
    <property type="entry name" value="FHA"/>
    <property type="match status" value="1"/>
</dbReference>
<dbReference type="InterPro" id="IPR000719">
    <property type="entry name" value="Prot_kinase_dom"/>
</dbReference>
<organism evidence="5 6">
    <name type="scientific">Clonostachys solani</name>
    <dbReference type="NCBI Taxonomy" id="160281"/>
    <lineage>
        <taxon>Eukaryota</taxon>
        <taxon>Fungi</taxon>
        <taxon>Dikarya</taxon>
        <taxon>Ascomycota</taxon>
        <taxon>Pezizomycotina</taxon>
        <taxon>Sordariomycetes</taxon>
        <taxon>Hypocreomycetidae</taxon>
        <taxon>Hypocreales</taxon>
        <taxon>Bionectriaceae</taxon>
        <taxon>Clonostachys</taxon>
    </lineage>
</organism>
<dbReference type="PANTHER" id="PTHR24361">
    <property type="entry name" value="MITOGEN-ACTIVATED KINASE KINASE KINASE"/>
    <property type="match status" value="1"/>
</dbReference>
<dbReference type="InterPro" id="IPR011009">
    <property type="entry name" value="Kinase-like_dom_sf"/>
</dbReference>
<evidence type="ECO:0000259" key="4">
    <source>
        <dbReference type="PROSITE" id="PS50011"/>
    </source>
</evidence>
<keyword evidence="6" id="KW-1185">Reference proteome</keyword>
<dbReference type="InterPro" id="IPR053235">
    <property type="entry name" value="Ser_Thr_kinase"/>
</dbReference>
<evidence type="ECO:0000256" key="2">
    <source>
        <dbReference type="SAM" id="MobiDB-lite"/>
    </source>
</evidence>
<name>A0A9N9ZBF0_9HYPO</name>
<protein>
    <submittedName>
        <fullName evidence="5">Uncharacterized protein</fullName>
    </submittedName>
</protein>
<dbReference type="SUPFAM" id="SSF56112">
    <property type="entry name" value="Protein kinase-like (PK-like)"/>
    <property type="match status" value="1"/>
</dbReference>